<dbReference type="RefSeq" id="WP_117562222.1">
    <property type="nucleotide sequence ID" value="NZ_JAAITT010000041.1"/>
</dbReference>
<reference evidence="1" key="3">
    <citation type="submission" date="2022-01" db="EMBL/GenBank/DDBJ databases">
        <title>Collection of gut derived symbiotic bacterial strains cultured from healthy donors.</title>
        <authorList>
            <person name="Lin H."/>
            <person name="Kohout C."/>
            <person name="Waligurski E."/>
            <person name="Pamer E.G."/>
        </authorList>
    </citation>
    <scope>NUCLEOTIDE SEQUENCE</scope>
    <source>
        <strain evidence="1">DFI.6.55</strain>
    </source>
</reference>
<dbReference type="InterPro" id="IPR010667">
    <property type="entry name" value="Phage_T4_Gp19"/>
</dbReference>
<evidence type="ECO:0000313" key="3">
    <source>
        <dbReference type="Proteomes" id="UP000669239"/>
    </source>
</evidence>
<dbReference type="GO" id="GO:0005198">
    <property type="term" value="F:structural molecule activity"/>
    <property type="evidence" value="ECO:0007669"/>
    <property type="project" value="InterPro"/>
</dbReference>
<dbReference type="Pfam" id="PF06841">
    <property type="entry name" value="Phage_T4_gp19"/>
    <property type="match status" value="1"/>
</dbReference>
<reference evidence="2 3" key="1">
    <citation type="journal article" date="2020" name="Cell Host Microbe">
        <title>Functional and Genomic Variation between Human-Derived Isolates of Lachnospiraceae Reveals Inter- and Intra-Species Diversity.</title>
        <authorList>
            <person name="Sorbara M.T."/>
            <person name="Littmann E.R."/>
            <person name="Fontana E."/>
            <person name="Moody T.U."/>
            <person name="Kohout C.E."/>
            <person name="Gjonbalaj M."/>
            <person name="Eaton V."/>
            <person name="Seok R."/>
            <person name="Leiner I.M."/>
            <person name="Pamer E.G."/>
        </authorList>
    </citation>
    <scope>NUCLEOTIDE SEQUENCE [LARGE SCALE GENOMIC DNA]</scope>
    <source>
        <strain evidence="2 3">MSK.1.17</strain>
    </source>
</reference>
<dbReference type="Proteomes" id="UP001299608">
    <property type="component" value="Unassembled WGS sequence"/>
</dbReference>
<organism evidence="1 4">
    <name type="scientific">Enterocloster aldenensis</name>
    <dbReference type="NCBI Taxonomy" id="358742"/>
    <lineage>
        <taxon>Bacteria</taxon>
        <taxon>Bacillati</taxon>
        <taxon>Bacillota</taxon>
        <taxon>Clostridia</taxon>
        <taxon>Lachnospirales</taxon>
        <taxon>Lachnospiraceae</taxon>
        <taxon>Enterocloster</taxon>
    </lineage>
</organism>
<dbReference type="AlphaFoldDB" id="A0AAW5C4D6"/>
<dbReference type="EMBL" id="JAKNGE010000030">
    <property type="protein sequence ID" value="MCG4747894.1"/>
    <property type="molecule type" value="Genomic_DNA"/>
</dbReference>
<name>A0AAW5C4D6_9FIRM</name>
<sequence length="141" mass="15405">MAVYLGTDFRFELEIEGLCAGRFMEVSAGGASNESVGYRDCNMALELPHKVAGLGEYSNIILKKGVIEESVLRGWLAKGLTEAVERRTVTVSLLDENQNAVVSWQIINAWPVKYTTPDISAVSSGIAIETLELAHEGMTRK</sequence>
<protein>
    <submittedName>
        <fullName evidence="1">Phage tail protein</fullName>
    </submittedName>
</protein>
<dbReference type="Proteomes" id="UP000669239">
    <property type="component" value="Unassembled WGS sequence"/>
</dbReference>
<dbReference type="PANTHER" id="PTHR38009:SF1">
    <property type="entry name" value="CONSERVED HYPOTHETICAL PHAGE TAIL PROTEIN"/>
    <property type="match status" value="1"/>
</dbReference>
<dbReference type="NCBIfam" id="TIGR02241">
    <property type="entry name" value="conserved hypothetical phage tail region protein"/>
    <property type="match status" value="1"/>
</dbReference>
<reference evidence="2" key="2">
    <citation type="submission" date="2020-02" db="EMBL/GenBank/DDBJ databases">
        <authorList>
            <person name="Littmann E."/>
            <person name="Sorbara M."/>
        </authorList>
    </citation>
    <scope>NUCLEOTIDE SEQUENCE</scope>
    <source>
        <strain evidence="2">MSK.1.17</strain>
    </source>
</reference>
<evidence type="ECO:0000313" key="2">
    <source>
        <dbReference type="EMBL" id="NSJ51427.1"/>
    </source>
</evidence>
<dbReference type="EMBL" id="JAAITT010000041">
    <property type="protein sequence ID" value="NSJ51427.1"/>
    <property type="molecule type" value="Genomic_DNA"/>
</dbReference>
<evidence type="ECO:0000313" key="4">
    <source>
        <dbReference type="Proteomes" id="UP001299608"/>
    </source>
</evidence>
<comment type="caution">
    <text evidence="1">The sequence shown here is derived from an EMBL/GenBank/DDBJ whole genome shotgun (WGS) entry which is preliminary data.</text>
</comment>
<dbReference type="PANTHER" id="PTHR38009">
    <property type="entry name" value="CONSERVED HYPOTHETICAL PHAGE TAIL PROTEIN"/>
    <property type="match status" value="1"/>
</dbReference>
<dbReference type="InterPro" id="IPR011747">
    <property type="entry name" value="CHP02241"/>
</dbReference>
<proteinExistence type="predicted"/>
<evidence type="ECO:0000313" key="1">
    <source>
        <dbReference type="EMBL" id="MCG4747894.1"/>
    </source>
</evidence>
<gene>
    <name evidence="2" type="ORF">G5B36_22340</name>
    <name evidence="1" type="ORF">L0N08_20935</name>
</gene>
<keyword evidence="3" id="KW-1185">Reference proteome</keyword>
<accession>A0AAW5C4D6</accession>